<evidence type="ECO:0000256" key="1">
    <source>
        <dbReference type="SAM" id="MobiDB-lite"/>
    </source>
</evidence>
<evidence type="ECO:0000313" key="2">
    <source>
        <dbReference type="EMBL" id="MCF8587405.1"/>
    </source>
</evidence>
<keyword evidence="3" id="KW-1185">Reference proteome</keyword>
<proteinExistence type="predicted"/>
<gene>
    <name evidence="2" type="ORF">L5G33_02850</name>
</gene>
<accession>A0ABS9IPB9</accession>
<dbReference type="Proteomes" id="UP001200110">
    <property type="component" value="Unassembled WGS sequence"/>
</dbReference>
<feature type="region of interest" description="Disordered" evidence="1">
    <location>
        <begin position="1"/>
        <end position="29"/>
    </location>
</feature>
<sequence>MAGTADGGATRSIVGRIGGLRPGAGRRRAADPLPTVVWSPVTMLLSLGRAVLVTRSGPNTALTLPYGFGSVVMESAAT</sequence>
<organism evidence="2 3">
    <name type="scientific">Gordonia liuliyuniae</name>
    <dbReference type="NCBI Taxonomy" id="2911517"/>
    <lineage>
        <taxon>Bacteria</taxon>
        <taxon>Bacillati</taxon>
        <taxon>Actinomycetota</taxon>
        <taxon>Actinomycetes</taxon>
        <taxon>Mycobacteriales</taxon>
        <taxon>Gordoniaceae</taxon>
        <taxon>Gordonia</taxon>
    </lineage>
</organism>
<protein>
    <submittedName>
        <fullName evidence="2">Uncharacterized protein</fullName>
    </submittedName>
</protein>
<reference evidence="2 3" key="1">
    <citation type="submission" date="2022-01" db="EMBL/GenBank/DDBJ databases">
        <authorList>
            <person name="Huang Y."/>
        </authorList>
    </citation>
    <scope>NUCLEOTIDE SEQUENCE [LARGE SCALE GENOMIC DNA]</scope>
    <source>
        <strain evidence="2 3">HY366</strain>
    </source>
</reference>
<name>A0ABS9IPB9_9ACTN</name>
<evidence type="ECO:0000313" key="3">
    <source>
        <dbReference type="Proteomes" id="UP001200110"/>
    </source>
</evidence>
<dbReference type="EMBL" id="JAKKOR010000001">
    <property type="protein sequence ID" value="MCF8587405.1"/>
    <property type="molecule type" value="Genomic_DNA"/>
</dbReference>
<comment type="caution">
    <text evidence="2">The sequence shown here is derived from an EMBL/GenBank/DDBJ whole genome shotgun (WGS) entry which is preliminary data.</text>
</comment>
<dbReference type="RefSeq" id="WP_236996618.1">
    <property type="nucleotide sequence ID" value="NZ_JAKKOR010000001.1"/>
</dbReference>